<proteinExistence type="predicted"/>
<protein>
    <submittedName>
        <fullName evidence="2">Uncharacterized protein</fullName>
    </submittedName>
</protein>
<sequence length="366" mass="40294">MAYAQYYSYPQQNIYAPPVASSSYTPAYPSTYPSLYSANAAYTPAAYNAPAPAPQPFIPPNVMAETSAEKPRPSEQPKNPPKRSHRAATTPLPLKSALKKPGGATPGPSAAVPLAAEDAAEHSRKRSKSRRDKVAAQTPPDPVPEAESYHMFVTFKGDSELLLENTLDNARKEIEDEVLKLWRHGLESSQFRASNWTIRFKNAPWNMAGPDVAHAWEVVVALFTLFARRGFYFVASTKCTTTQPRLVFQATSPDPKVHFFLAFMSRSGRRATLINPPPHIMAEFGTRLQASMEHVDVSHDEDLILAELKRDVGGTPVKPSFFLMKVLKTIVDLGYNLNATVPMARGGPLGMGSRRELLVFKGIIGK</sequence>
<name>A0A8H6T622_MYCCL</name>
<evidence type="ECO:0000256" key="1">
    <source>
        <dbReference type="SAM" id="MobiDB-lite"/>
    </source>
</evidence>
<dbReference type="AlphaFoldDB" id="A0A8H6T622"/>
<dbReference type="OrthoDB" id="3255427at2759"/>
<evidence type="ECO:0000313" key="2">
    <source>
        <dbReference type="EMBL" id="KAF7310901.1"/>
    </source>
</evidence>
<evidence type="ECO:0000313" key="3">
    <source>
        <dbReference type="Proteomes" id="UP000613580"/>
    </source>
</evidence>
<keyword evidence="3" id="KW-1185">Reference proteome</keyword>
<dbReference type="EMBL" id="JACAZE010000007">
    <property type="protein sequence ID" value="KAF7310901.1"/>
    <property type="molecule type" value="Genomic_DNA"/>
</dbReference>
<gene>
    <name evidence="2" type="ORF">HMN09_00633300</name>
</gene>
<accession>A0A8H6T622</accession>
<reference evidence="2" key="1">
    <citation type="submission" date="2020-05" db="EMBL/GenBank/DDBJ databases">
        <title>Mycena genomes resolve the evolution of fungal bioluminescence.</title>
        <authorList>
            <person name="Tsai I.J."/>
        </authorList>
    </citation>
    <scope>NUCLEOTIDE SEQUENCE</scope>
    <source>
        <strain evidence="2">110903Hualien_Pintung</strain>
    </source>
</reference>
<organism evidence="2 3">
    <name type="scientific">Mycena chlorophos</name>
    <name type="common">Agaric fungus</name>
    <name type="synonym">Agaricus chlorophos</name>
    <dbReference type="NCBI Taxonomy" id="658473"/>
    <lineage>
        <taxon>Eukaryota</taxon>
        <taxon>Fungi</taxon>
        <taxon>Dikarya</taxon>
        <taxon>Basidiomycota</taxon>
        <taxon>Agaricomycotina</taxon>
        <taxon>Agaricomycetes</taxon>
        <taxon>Agaricomycetidae</taxon>
        <taxon>Agaricales</taxon>
        <taxon>Marasmiineae</taxon>
        <taxon>Mycenaceae</taxon>
        <taxon>Mycena</taxon>
    </lineage>
</organism>
<dbReference type="Proteomes" id="UP000613580">
    <property type="component" value="Unassembled WGS sequence"/>
</dbReference>
<feature type="region of interest" description="Disordered" evidence="1">
    <location>
        <begin position="57"/>
        <end position="148"/>
    </location>
</feature>
<comment type="caution">
    <text evidence="2">The sequence shown here is derived from an EMBL/GenBank/DDBJ whole genome shotgun (WGS) entry which is preliminary data.</text>
</comment>